<accession>A0A7Y9NP78</accession>
<dbReference type="AlphaFoldDB" id="A0A7Y9NP78"/>
<gene>
    <name evidence="2" type="ORF">HDF12_003388</name>
</gene>
<organism evidence="2 3">
    <name type="scientific">Tunturiibacter lichenicola</name>
    <dbReference type="NCBI Taxonomy" id="2051959"/>
    <lineage>
        <taxon>Bacteria</taxon>
        <taxon>Pseudomonadati</taxon>
        <taxon>Acidobacteriota</taxon>
        <taxon>Terriglobia</taxon>
        <taxon>Terriglobales</taxon>
        <taxon>Acidobacteriaceae</taxon>
        <taxon>Tunturiibacter</taxon>
    </lineage>
</organism>
<dbReference type="Pfam" id="PF11146">
    <property type="entry name" value="DUF2905"/>
    <property type="match status" value="1"/>
</dbReference>
<evidence type="ECO:0000313" key="3">
    <source>
        <dbReference type="Proteomes" id="UP000534186"/>
    </source>
</evidence>
<reference evidence="2 3" key="1">
    <citation type="submission" date="2020-07" db="EMBL/GenBank/DDBJ databases">
        <title>Genomic Encyclopedia of Type Strains, Phase IV (KMG-V): Genome sequencing to study the core and pangenomes of soil and plant-associated prokaryotes.</title>
        <authorList>
            <person name="Whitman W."/>
        </authorList>
    </citation>
    <scope>NUCLEOTIDE SEQUENCE [LARGE SCALE GENOMIC DNA]</scope>
    <source>
        <strain evidence="2 3">M8UP30</strain>
    </source>
</reference>
<dbReference type="InterPro" id="IPR021320">
    <property type="entry name" value="DUF2905"/>
</dbReference>
<sequence>MPELGRTLLILGLLLAFAGGIILGLNRLNLPLGRLSGDLSWRGRGWSVSFPIATSILISVLLSVILWVVGRLRR</sequence>
<dbReference type="EMBL" id="JACCCV010000002">
    <property type="protein sequence ID" value="NYF52989.1"/>
    <property type="molecule type" value="Genomic_DNA"/>
</dbReference>
<dbReference type="PANTHER" id="PTHR36443">
    <property type="entry name" value="BSR5223 PROTEIN"/>
    <property type="match status" value="1"/>
</dbReference>
<name>A0A7Y9NP78_9BACT</name>
<comment type="caution">
    <text evidence="2">The sequence shown here is derived from an EMBL/GenBank/DDBJ whole genome shotgun (WGS) entry which is preliminary data.</text>
</comment>
<dbReference type="Proteomes" id="UP000534186">
    <property type="component" value="Unassembled WGS sequence"/>
</dbReference>
<keyword evidence="1" id="KW-0472">Membrane</keyword>
<evidence type="ECO:0000256" key="1">
    <source>
        <dbReference type="SAM" id="Phobius"/>
    </source>
</evidence>
<protein>
    <recommendedName>
        <fullName evidence="4">DUF2905 domain-containing protein</fullName>
    </recommendedName>
</protein>
<proteinExistence type="predicted"/>
<keyword evidence="1" id="KW-0812">Transmembrane</keyword>
<dbReference type="PANTHER" id="PTHR36443:SF1">
    <property type="entry name" value="BSR5223 PROTEIN"/>
    <property type="match status" value="1"/>
</dbReference>
<evidence type="ECO:0008006" key="4">
    <source>
        <dbReference type="Google" id="ProtNLM"/>
    </source>
</evidence>
<evidence type="ECO:0000313" key="2">
    <source>
        <dbReference type="EMBL" id="NYF52989.1"/>
    </source>
</evidence>
<feature type="transmembrane region" description="Helical" evidence="1">
    <location>
        <begin position="48"/>
        <end position="69"/>
    </location>
</feature>
<keyword evidence="1" id="KW-1133">Transmembrane helix</keyword>